<feature type="transmembrane region" description="Helical" evidence="1">
    <location>
        <begin position="97"/>
        <end position="122"/>
    </location>
</feature>
<name>A0ABW7YRT8_9ACTN</name>
<dbReference type="RefSeq" id="WP_397081791.1">
    <property type="nucleotide sequence ID" value="NZ_JBITGY010000003.1"/>
</dbReference>
<reference evidence="2 3" key="1">
    <citation type="submission" date="2024-10" db="EMBL/GenBank/DDBJ databases">
        <title>The Natural Products Discovery Center: Release of the First 8490 Sequenced Strains for Exploring Actinobacteria Biosynthetic Diversity.</title>
        <authorList>
            <person name="Kalkreuter E."/>
            <person name="Kautsar S.A."/>
            <person name="Yang D."/>
            <person name="Bader C.D."/>
            <person name="Teijaro C.N."/>
            <person name="Fluegel L."/>
            <person name="Davis C.M."/>
            <person name="Simpson J.R."/>
            <person name="Lauterbach L."/>
            <person name="Steele A.D."/>
            <person name="Gui C."/>
            <person name="Meng S."/>
            <person name="Li G."/>
            <person name="Viehrig K."/>
            <person name="Ye F."/>
            <person name="Su P."/>
            <person name="Kiefer A.F."/>
            <person name="Nichols A."/>
            <person name="Cepeda A.J."/>
            <person name="Yan W."/>
            <person name="Fan B."/>
            <person name="Jiang Y."/>
            <person name="Adhikari A."/>
            <person name="Zheng C.-J."/>
            <person name="Schuster L."/>
            <person name="Cowan T.M."/>
            <person name="Smanski M.J."/>
            <person name="Chevrette M.G."/>
            <person name="De Carvalho L.P.S."/>
            <person name="Shen B."/>
        </authorList>
    </citation>
    <scope>NUCLEOTIDE SEQUENCE [LARGE SCALE GENOMIC DNA]</scope>
    <source>
        <strain evidence="2 3">NPDC050545</strain>
    </source>
</reference>
<evidence type="ECO:0000313" key="3">
    <source>
        <dbReference type="Proteomes" id="UP001612741"/>
    </source>
</evidence>
<dbReference type="Proteomes" id="UP001612741">
    <property type="component" value="Unassembled WGS sequence"/>
</dbReference>
<feature type="transmembrane region" description="Helical" evidence="1">
    <location>
        <begin position="225"/>
        <end position="246"/>
    </location>
</feature>
<comment type="caution">
    <text evidence="2">The sequence shown here is derived from an EMBL/GenBank/DDBJ whole genome shotgun (WGS) entry which is preliminary data.</text>
</comment>
<keyword evidence="1" id="KW-0812">Transmembrane</keyword>
<gene>
    <name evidence="2" type="ORF">ACIBG2_14265</name>
</gene>
<dbReference type="EMBL" id="JBITGY010000003">
    <property type="protein sequence ID" value="MFI6498553.1"/>
    <property type="molecule type" value="Genomic_DNA"/>
</dbReference>
<keyword evidence="1" id="KW-0472">Membrane</keyword>
<keyword evidence="1" id="KW-1133">Transmembrane helix</keyword>
<organism evidence="2 3">
    <name type="scientific">Nonomuraea typhae</name>
    <dbReference type="NCBI Taxonomy" id="2603600"/>
    <lineage>
        <taxon>Bacteria</taxon>
        <taxon>Bacillati</taxon>
        <taxon>Actinomycetota</taxon>
        <taxon>Actinomycetes</taxon>
        <taxon>Streptosporangiales</taxon>
        <taxon>Streptosporangiaceae</taxon>
        <taxon>Nonomuraea</taxon>
    </lineage>
</organism>
<evidence type="ECO:0000256" key="1">
    <source>
        <dbReference type="SAM" id="Phobius"/>
    </source>
</evidence>
<protein>
    <submittedName>
        <fullName evidence="2">ABC transporter permease</fullName>
    </submittedName>
</protein>
<sequence length="254" mass="25861">MKPILASEWLKLRSVNSTGYAIGAAGLAVVLGIVWTLYVGSLADQRGSIHAAAPEEGFLPLVQLSLAVLGVLAITSEHAGGLLRTSLAAVPSRGRLLLAKATVVGAVALAVSGAVLLATYAISRVIAGDRSLGFNTGSLADGLLPVLASTLSVTVLALVGLGIGAATRSTTTGIVSVVGLLFILPGIVTYLPAPWSTRVASIMVPNLIPQITGERLSRRLGAGVLQPWVALLVLVGYGAAALLAGYQAMKRRDA</sequence>
<proteinExistence type="predicted"/>
<evidence type="ECO:0000313" key="2">
    <source>
        <dbReference type="EMBL" id="MFI6498553.1"/>
    </source>
</evidence>
<feature type="transmembrane region" description="Helical" evidence="1">
    <location>
        <begin position="142"/>
        <end position="166"/>
    </location>
</feature>
<accession>A0ABW7YRT8</accession>
<dbReference type="Pfam" id="PF12730">
    <property type="entry name" value="ABC2_membrane_4"/>
    <property type="match status" value="1"/>
</dbReference>
<feature type="transmembrane region" description="Helical" evidence="1">
    <location>
        <begin position="173"/>
        <end position="193"/>
    </location>
</feature>
<keyword evidence="3" id="KW-1185">Reference proteome</keyword>
<feature type="transmembrane region" description="Helical" evidence="1">
    <location>
        <begin position="20"/>
        <end position="38"/>
    </location>
</feature>